<dbReference type="InterPro" id="IPR000394">
    <property type="entry name" value="RNA_pol_sigma_54"/>
</dbReference>
<dbReference type="PANTHER" id="PTHR32248:SF4">
    <property type="entry name" value="RNA POLYMERASE SIGMA-54 FACTOR"/>
    <property type="match status" value="1"/>
</dbReference>
<protein>
    <submittedName>
        <fullName evidence="11">RNA polymerase factor sigma-54</fullName>
    </submittedName>
</protein>
<organism evidence="11 12">
    <name type="scientific">Metabacillus sediminilitoris</name>
    <dbReference type="NCBI Taxonomy" id="2567941"/>
    <lineage>
        <taxon>Bacteria</taxon>
        <taxon>Bacillati</taxon>
        <taxon>Bacillota</taxon>
        <taxon>Bacilli</taxon>
        <taxon>Bacillales</taxon>
        <taxon>Bacillaceae</taxon>
        <taxon>Metabacillus</taxon>
    </lineage>
</organism>
<dbReference type="GO" id="GO:0003677">
    <property type="term" value="F:DNA binding"/>
    <property type="evidence" value="ECO:0007669"/>
    <property type="project" value="UniProtKB-KW"/>
</dbReference>
<dbReference type="NCBIfam" id="TIGR02395">
    <property type="entry name" value="rpoN_sigma"/>
    <property type="match status" value="1"/>
</dbReference>
<dbReference type="Gene3D" id="1.10.10.60">
    <property type="entry name" value="Homeodomain-like"/>
    <property type="match status" value="1"/>
</dbReference>
<keyword evidence="5" id="KW-0805">Transcription regulation</keyword>
<evidence type="ECO:0000256" key="7">
    <source>
        <dbReference type="ARBA" id="ARBA00023125"/>
    </source>
</evidence>
<dbReference type="EMBL" id="SSNT01000034">
    <property type="protein sequence ID" value="THF74678.1"/>
    <property type="molecule type" value="Genomic_DNA"/>
</dbReference>
<dbReference type="OrthoDB" id="9814402at2"/>
<proteinExistence type="inferred from homology"/>
<feature type="domain" description="RNA polymerase sigma factor 54 core-binding" evidence="10">
    <location>
        <begin position="71"/>
        <end position="256"/>
    </location>
</feature>
<dbReference type="InterPro" id="IPR007046">
    <property type="entry name" value="RNA_pol_sigma_54_core-bd"/>
</dbReference>
<evidence type="ECO:0000259" key="10">
    <source>
        <dbReference type="Pfam" id="PF04963"/>
    </source>
</evidence>
<dbReference type="InterPro" id="IPR038709">
    <property type="entry name" value="RpoN_core-bd_sf"/>
</dbReference>
<dbReference type="GO" id="GO:0016987">
    <property type="term" value="F:sigma factor activity"/>
    <property type="evidence" value="ECO:0007669"/>
    <property type="project" value="UniProtKB-KW"/>
</dbReference>
<feature type="domain" description="RNA polymerase sigma factor 54 DNA-binding" evidence="9">
    <location>
        <begin position="272"/>
        <end position="429"/>
    </location>
</feature>
<dbReference type="AlphaFoldDB" id="A0A4S4BJQ5"/>
<evidence type="ECO:0000313" key="11">
    <source>
        <dbReference type="EMBL" id="THF74678.1"/>
    </source>
</evidence>
<evidence type="ECO:0000256" key="4">
    <source>
        <dbReference type="ARBA" id="ARBA00022695"/>
    </source>
</evidence>
<name>A0A4S4BJQ5_9BACI</name>
<keyword evidence="4" id="KW-0548">Nucleotidyltransferase</keyword>
<dbReference type="PANTHER" id="PTHR32248">
    <property type="entry name" value="RNA POLYMERASE SIGMA-54 FACTOR"/>
    <property type="match status" value="1"/>
</dbReference>
<sequence>MKIGLIQEQSLKLKMTQELQQAITLLQYSSADLLSYVQELTMENPLIEVRETYSTPYRQQRAKSSDKQSFIENTLQDKTNLRDHLRNQLIDFSMKRKDRVCLELLINALDANGYLKDDLGELASVLNVSDEFLESKLYLLQSLDPAGIGARSLQECILLQLRRLPVRNMTAEHIISDHFQAFAEKSWKDLAKKLTISICEIQEIQHLIKTLEPRPGLKYESNESTYVTPDIIVRRSNNELQIIYNDELMPQLLFNQPIESDIPNKLDLETKDYYSKKLTQGKWLQRALEQRKETMINVMRVITEKQKDYFLYGKNQLKPLTLKNIAEILDIHESTVSRTVKDKYVQTPHGLVSMKSFFSNKLDEEKGEISTTSVKIRLKELIDAEDKNKPLSDQKIANSLKASYGITISRRTVTKYREQLNIPTSGIRKQY</sequence>
<keyword evidence="6" id="KW-0731">Sigma factor</keyword>
<evidence type="ECO:0000256" key="2">
    <source>
        <dbReference type="ARBA" id="ARBA00022478"/>
    </source>
</evidence>
<dbReference type="Proteomes" id="UP000310334">
    <property type="component" value="Unassembled WGS sequence"/>
</dbReference>
<keyword evidence="8" id="KW-0804">Transcription</keyword>
<comment type="similarity">
    <text evidence="1">Belongs to the sigma-54 factor family.</text>
</comment>
<gene>
    <name evidence="11" type="primary">rpoN</name>
    <name evidence="11" type="ORF">E6W99_25000</name>
</gene>
<dbReference type="GO" id="GO:0001216">
    <property type="term" value="F:DNA-binding transcription activator activity"/>
    <property type="evidence" value="ECO:0007669"/>
    <property type="project" value="InterPro"/>
</dbReference>
<dbReference type="GO" id="GO:0016779">
    <property type="term" value="F:nucleotidyltransferase activity"/>
    <property type="evidence" value="ECO:0007669"/>
    <property type="project" value="UniProtKB-KW"/>
</dbReference>
<dbReference type="GO" id="GO:0006352">
    <property type="term" value="P:DNA-templated transcription initiation"/>
    <property type="evidence" value="ECO:0007669"/>
    <property type="project" value="InterPro"/>
</dbReference>
<evidence type="ECO:0000256" key="1">
    <source>
        <dbReference type="ARBA" id="ARBA00008798"/>
    </source>
</evidence>
<dbReference type="PROSITE" id="PS00717">
    <property type="entry name" value="SIGMA54_1"/>
    <property type="match status" value="1"/>
</dbReference>
<dbReference type="PIRSF" id="PIRSF000774">
    <property type="entry name" value="RpoN"/>
    <property type="match status" value="1"/>
</dbReference>
<accession>A0A4S4BJQ5</accession>
<keyword evidence="3" id="KW-0808">Transferase</keyword>
<evidence type="ECO:0000256" key="6">
    <source>
        <dbReference type="ARBA" id="ARBA00023082"/>
    </source>
</evidence>
<dbReference type="Pfam" id="PF04552">
    <property type="entry name" value="Sigma54_DBD"/>
    <property type="match status" value="1"/>
</dbReference>
<evidence type="ECO:0000313" key="12">
    <source>
        <dbReference type="Proteomes" id="UP000310334"/>
    </source>
</evidence>
<dbReference type="GO" id="GO:0000428">
    <property type="term" value="C:DNA-directed RNA polymerase complex"/>
    <property type="evidence" value="ECO:0007669"/>
    <property type="project" value="UniProtKB-KW"/>
</dbReference>
<dbReference type="PROSITE" id="PS00718">
    <property type="entry name" value="SIGMA54_2"/>
    <property type="match status" value="1"/>
</dbReference>
<keyword evidence="2" id="KW-0240">DNA-directed RNA polymerase</keyword>
<reference evidence="11 12" key="1">
    <citation type="submission" date="2019-04" db="EMBL/GenBank/DDBJ databases">
        <title>Bacillus sediminilitoris sp. nov., isolated from a tidal flat sediment on the East China Sea.</title>
        <authorList>
            <person name="Wei Y."/>
            <person name="Mao H."/>
            <person name="Fang J."/>
        </authorList>
    </citation>
    <scope>NUCLEOTIDE SEQUENCE [LARGE SCALE GENOMIC DNA]</scope>
    <source>
        <strain evidence="11 12">DSL-17</strain>
    </source>
</reference>
<dbReference type="InterPro" id="IPR007634">
    <property type="entry name" value="RNA_pol_sigma_54_DNA-bd"/>
</dbReference>
<evidence type="ECO:0000256" key="5">
    <source>
        <dbReference type="ARBA" id="ARBA00023015"/>
    </source>
</evidence>
<comment type="caution">
    <text evidence="11">The sequence shown here is derived from an EMBL/GenBank/DDBJ whole genome shotgun (WGS) entry which is preliminary data.</text>
</comment>
<dbReference type="Pfam" id="PF00309">
    <property type="entry name" value="Sigma54_AID"/>
    <property type="match status" value="1"/>
</dbReference>
<dbReference type="Gene3D" id="1.10.10.1330">
    <property type="entry name" value="RNA polymerase sigma-54 factor, core-binding domain"/>
    <property type="match status" value="1"/>
</dbReference>
<keyword evidence="12" id="KW-1185">Reference proteome</keyword>
<dbReference type="RefSeq" id="WP_136358947.1">
    <property type="nucleotide sequence ID" value="NZ_CP046266.1"/>
</dbReference>
<dbReference type="Pfam" id="PF04963">
    <property type="entry name" value="Sigma54_CBD"/>
    <property type="match status" value="1"/>
</dbReference>
<evidence type="ECO:0000256" key="8">
    <source>
        <dbReference type="ARBA" id="ARBA00023163"/>
    </source>
</evidence>
<evidence type="ECO:0000256" key="3">
    <source>
        <dbReference type="ARBA" id="ARBA00022679"/>
    </source>
</evidence>
<dbReference type="PRINTS" id="PR00045">
    <property type="entry name" value="SIGMA54FCT"/>
</dbReference>
<dbReference type="PROSITE" id="PS50044">
    <property type="entry name" value="SIGMA54_3"/>
    <property type="match status" value="1"/>
</dbReference>
<evidence type="ECO:0000259" key="9">
    <source>
        <dbReference type="Pfam" id="PF04552"/>
    </source>
</evidence>
<keyword evidence="7" id="KW-0238">DNA-binding</keyword>